<evidence type="ECO:0000313" key="4">
    <source>
        <dbReference type="EMBL" id="MBE1237135.1"/>
    </source>
</evidence>
<dbReference type="InterPro" id="IPR029063">
    <property type="entry name" value="SAM-dependent_MTases_sf"/>
</dbReference>
<dbReference type="GO" id="GO:0008757">
    <property type="term" value="F:S-adenosylmethionine-dependent methyltransferase activity"/>
    <property type="evidence" value="ECO:0007669"/>
    <property type="project" value="InterPro"/>
</dbReference>
<proteinExistence type="predicted"/>
<dbReference type="EMBL" id="JACZHT010000003">
    <property type="protein sequence ID" value="MBE1237135.1"/>
    <property type="molecule type" value="Genomic_DNA"/>
</dbReference>
<dbReference type="AlphaFoldDB" id="A0A8J6YLT7"/>
<dbReference type="CDD" id="cd02440">
    <property type="entry name" value="AdoMet_MTases"/>
    <property type="match status" value="1"/>
</dbReference>
<keyword evidence="1 4" id="KW-0489">Methyltransferase</keyword>
<accession>A0A8J6YLT7</accession>
<reference evidence="4" key="1">
    <citation type="submission" date="2020-10" db="EMBL/GenBank/DDBJ databases">
        <title>Genome sequence of the unusual species of purple photosynthetic bacteria, Phaeovibrio sulfidiphilus DSM 23193, type strain.</title>
        <authorList>
            <person name="Kyndt J.A."/>
            <person name="Meyer T.E."/>
        </authorList>
    </citation>
    <scope>NUCLEOTIDE SEQUENCE</scope>
    <source>
        <strain evidence="4">DSM 23193</strain>
    </source>
</reference>
<dbReference type="RefSeq" id="WP_192534138.1">
    <property type="nucleotide sequence ID" value="NZ_JACZHT010000003.1"/>
</dbReference>
<keyword evidence="5" id="KW-1185">Reference proteome</keyword>
<dbReference type="SUPFAM" id="SSF53335">
    <property type="entry name" value="S-adenosyl-L-methionine-dependent methyltransferases"/>
    <property type="match status" value="1"/>
</dbReference>
<keyword evidence="2" id="KW-0808">Transferase</keyword>
<dbReference type="Pfam" id="PF08241">
    <property type="entry name" value="Methyltransf_11"/>
    <property type="match status" value="1"/>
</dbReference>
<feature type="domain" description="Methyltransferase type 11" evidence="3">
    <location>
        <begin position="53"/>
        <end position="145"/>
    </location>
</feature>
<evidence type="ECO:0000256" key="1">
    <source>
        <dbReference type="ARBA" id="ARBA00022603"/>
    </source>
</evidence>
<dbReference type="InterPro" id="IPR050602">
    <property type="entry name" value="Malonyl-ACP_OMT"/>
</dbReference>
<dbReference type="PANTHER" id="PTHR13090">
    <property type="entry name" value="ARGININE-HYDROXYLASE NDUFAF5, MITOCHONDRIAL"/>
    <property type="match status" value="1"/>
</dbReference>
<dbReference type="Gene3D" id="3.40.50.150">
    <property type="entry name" value="Vaccinia Virus protein VP39"/>
    <property type="match status" value="1"/>
</dbReference>
<dbReference type="PANTHER" id="PTHR13090:SF1">
    <property type="entry name" value="ARGININE-HYDROXYLASE NDUFAF5, MITOCHONDRIAL"/>
    <property type="match status" value="1"/>
</dbReference>
<evidence type="ECO:0000256" key="2">
    <source>
        <dbReference type="ARBA" id="ARBA00022679"/>
    </source>
</evidence>
<comment type="caution">
    <text evidence="4">The sequence shown here is derived from an EMBL/GenBank/DDBJ whole genome shotgun (WGS) entry which is preliminary data.</text>
</comment>
<name>A0A8J6YLT7_9PROT</name>
<dbReference type="InterPro" id="IPR013216">
    <property type="entry name" value="Methyltransf_11"/>
</dbReference>
<evidence type="ECO:0000313" key="5">
    <source>
        <dbReference type="Proteomes" id="UP000631034"/>
    </source>
</evidence>
<protein>
    <submittedName>
        <fullName evidence="4">Methyltransferase domain-containing protein</fullName>
    </submittedName>
</protein>
<gene>
    <name evidence="4" type="ORF">IHV25_05675</name>
</gene>
<organism evidence="4 5">
    <name type="scientific">Phaeovibrio sulfidiphilus</name>
    <dbReference type="NCBI Taxonomy" id="1220600"/>
    <lineage>
        <taxon>Bacteria</taxon>
        <taxon>Pseudomonadati</taxon>
        <taxon>Pseudomonadota</taxon>
        <taxon>Alphaproteobacteria</taxon>
        <taxon>Rhodospirillales</taxon>
        <taxon>Rhodospirillaceae</taxon>
        <taxon>Phaeovibrio</taxon>
    </lineage>
</organism>
<sequence>MTDIATLFDAAAVRRNRERAARAPEGADFLVAEAAERLLDRLDDIRRSFPVALDLGCRWGLLGERRGARGGIGHLVQCDTSPAFCALAGARNPGSPVVCASEEALPFAEQSFDLVISNLSLHAVNDLPGVLVQIRRALKPGGAALISVLGGETLVELRQCFYDAEVSLGRTPSPHVAPVVDVKDLGDLAARAGFTMPTADRDGIEVRYEEPLNLFRDLRQMGEANALVRRSRGGLRRDVLARTLELYREQFAGEDGRVPATFQILTLTAWAPERRVRSQ</sequence>
<dbReference type="Proteomes" id="UP000631034">
    <property type="component" value="Unassembled WGS sequence"/>
</dbReference>
<evidence type="ECO:0000259" key="3">
    <source>
        <dbReference type="Pfam" id="PF08241"/>
    </source>
</evidence>
<dbReference type="GO" id="GO:0032259">
    <property type="term" value="P:methylation"/>
    <property type="evidence" value="ECO:0007669"/>
    <property type="project" value="UniProtKB-KW"/>
</dbReference>